<reference evidence="1 2" key="1">
    <citation type="submission" date="2018-09" db="EMBL/GenBank/DDBJ databases">
        <title>Genomic Encyclopedia of Archaeal and Bacterial Type Strains, Phase II (KMG-II): from individual species to whole genera.</title>
        <authorList>
            <person name="Goeker M."/>
        </authorList>
    </citation>
    <scope>NUCLEOTIDE SEQUENCE [LARGE SCALE GENOMIC DNA]</scope>
    <source>
        <strain evidence="1 2">DSM 11458</strain>
    </source>
</reference>
<evidence type="ECO:0000313" key="1">
    <source>
        <dbReference type="EMBL" id="RKE92128.1"/>
    </source>
</evidence>
<accession>A0A420DGB5</accession>
<keyword evidence="2" id="KW-1185">Reference proteome</keyword>
<dbReference type="CDD" id="cd21471">
    <property type="entry name" value="CrtC-like"/>
    <property type="match status" value="1"/>
</dbReference>
<protein>
    <submittedName>
        <fullName evidence="1">Carotenoid 1,2-hydratase</fullName>
    </submittedName>
</protein>
<gene>
    <name evidence="1" type="ORF">C8N30_3885</name>
</gene>
<dbReference type="NCBIfam" id="NF045922">
    <property type="entry name" value="CarotHydtaseCrtCRhod"/>
    <property type="match status" value="1"/>
</dbReference>
<proteinExistence type="predicted"/>
<dbReference type="EMBL" id="RAQK01000003">
    <property type="protein sequence ID" value="RKE92128.1"/>
    <property type="molecule type" value="Genomic_DNA"/>
</dbReference>
<dbReference type="SUPFAM" id="SSF159245">
    <property type="entry name" value="AttH-like"/>
    <property type="match status" value="1"/>
</dbReference>
<dbReference type="AlphaFoldDB" id="A0A420DGB5"/>
<organism evidence="1 2">
    <name type="scientific">Sulfitobacter guttiformis</name>
    <dbReference type="NCBI Taxonomy" id="74349"/>
    <lineage>
        <taxon>Bacteria</taxon>
        <taxon>Pseudomonadati</taxon>
        <taxon>Pseudomonadota</taxon>
        <taxon>Alphaproteobacteria</taxon>
        <taxon>Rhodobacterales</taxon>
        <taxon>Roseobacteraceae</taxon>
        <taxon>Sulfitobacter</taxon>
    </lineage>
</organism>
<evidence type="ECO:0000313" key="2">
    <source>
        <dbReference type="Proteomes" id="UP000284407"/>
    </source>
</evidence>
<dbReference type="Proteomes" id="UP000284407">
    <property type="component" value="Unassembled WGS sequence"/>
</dbReference>
<dbReference type="STRING" id="1443111.Z949_108"/>
<comment type="caution">
    <text evidence="1">The sequence shown here is derived from an EMBL/GenBank/DDBJ whole genome shotgun (WGS) entry which is preliminary data.</text>
</comment>
<sequence length="307" mass="34393">MFNLDVPAGGYAWWYVDGVSDCGTMAVSVIGFIGSVFSPWYHWSGRGNPADHCCINVATYGAGGRFTMTDRGETALQASPDTLRVGPSSMHWNGTDLVIDINEVSSLPLVSRVRGRITISPEAITTVELPLTPDGAHVWRPFAPTSRIKVDLEAKNWQWTGHGYFDANFGTRPLEQDFRYWTWGRYPTRDGATCFYDADRRDGSALDAAIAFNRNGEAKLIDGPPRTPFKRTLWALRRETRADAGTKPHQIKAMLDAPFYSRSVVETVVNGEKVQGVHEALDLDRYKQPLLKPMLAVRVPRRKVWNF</sequence>
<name>A0A420DGB5_9RHOB</name>